<dbReference type="Pfam" id="PF01168">
    <property type="entry name" value="Ala_racemase_N"/>
    <property type="match status" value="1"/>
</dbReference>
<organism evidence="3 4">
    <name type="scientific">Microcella frigidaquae</name>
    <dbReference type="NCBI Taxonomy" id="424758"/>
    <lineage>
        <taxon>Bacteria</taxon>
        <taxon>Bacillati</taxon>
        <taxon>Actinomycetota</taxon>
        <taxon>Actinomycetes</taxon>
        <taxon>Micrococcales</taxon>
        <taxon>Microbacteriaceae</taxon>
        <taxon>Microcella</taxon>
    </lineage>
</organism>
<evidence type="ECO:0000313" key="3">
    <source>
        <dbReference type="EMBL" id="MBB5617305.1"/>
    </source>
</evidence>
<feature type="region of interest" description="Disordered" evidence="1">
    <location>
        <begin position="1"/>
        <end position="32"/>
    </location>
</feature>
<comment type="caution">
    <text evidence="3">The sequence shown here is derived from an EMBL/GenBank/DDBJ whole genome shotgun (WGS) entry which is preliminary data.</text>
</comment>
<name>A0A840X839_9MICO</name>
<feature type="domain" description="Alanine racemase N-terminal" evidence="2">
    <location>
        <begin position="51"/>
        <end position="249"/>
    </location>
</feature>
<dbReference type="GO" id="GO:0008721">
    <property type="term" value="F:D-serine ammonia-lyase activity"/>
    <property type="evidence" value="ECO:0007669"/>
    <property type="project" value="TreeGrafter"/>
</dbReference>
<dbReference type="PANTHER" id="PTHR28004">
    <property type="entry name" value="ZGC:162816-RELATED"/>
    <property type="match status" value="1"/>
</dbReference>
<dbReference type="EMBL" id="JACHBS010000001">
    <property type="protein sequence ID" value="MBB5617305.1"/>
    <property type="molecule type" value="Genomic_DNA"/>
</dbReference>
<evidence type="ECO:0000256" key="1">
    <source>
        <dbReference type="SAM" id="MobiDB-lite"/>
    </source>
</evidence>
<dbReference type="AlphaFoldDB" id="A0A840X839"/>
<dbReference type="Gene3D" id="3.20.20.10">
    <property type="entry name" value="Alanine racemase"/>
    <property type="match status" value="1"/>
</dbReference>
<protein>
    <submittedName>
        <fullName evidence="3">D-serine deaminase-like pyridoxal phosphate-dependent protein</fullName>
    </submittedName>
</protein>
<reference evidence="3 4" key="1">
    <citation type="submission" date="2020-08" db="EMBL/GenBank/DDBJ databases">
        <title>Sequencing the genomes of 1000 actinobacteria strains.</title>
        <authorList>
            <person name="Klenk H.-P."/>
        </authorList>
    </citation>
    <scope>NUCLEOTIDE SEQUENCE [LARGE SCALE GENOMIC DNA]</scope>
    <source>
        <strain evidence="3 4">DSM 23889</strain>
    </source>
</reference>
<feature type="compositionally biased region" description="Basic and acidic residues" evidence="1">
    <location>
        <begin position="7"/>
        <end position="22"/>
    </location>
</feature>
<sequence>MTAVPPARDEHPAALLRLDDAPSARPGADPAAHWPRLTAATTHLDPPLGVIDRAALAYNAADLVRRAGGAPIRVASKSIRVRGVLEAVLARPGFAGVLAYTLPEALWLADSRGRGGSDIDDVVVGYPSTDRAALARLAADEQLAARVTLMIDDVAHLDLIDAVAAPGSRPSIRVALELDASWRAPLLGHVGVRRSPLHTPEQLATLARTVAERRGFVLDGVMAYEAQLAGLGDALPGRPLRSALIRGIQRASRTELADRRGRAVAAVRAIADAAGAPLRFVNGGGTGSLESTAADDSVTELAAGSGLLGPHLFDTYRAFRPAPAAAFALPVVRRPADDIATLLGGGWIASGPPGPDRLPQVVWPQRLRMLSTETAGEVQTPLRGPAAAGLRVGDRVWLRHTKAGELAEHLDLYAVVDGDRVVGELPTYRGEGKVFL</sequence>
<dbReference type="SUPFAM" id="SSF51419">
    <property type="entry name" value="PLP-binding barrel"/>
    <property type="match status" value="1"/>
</dbReference>
<accession>A0A840X839</accession>
<dbReference type="GO" id="GO:0036088">
    <property type="term" value="P:D-serine catabolic process"/>
    <property type="evidence" value="ECO:0007669"/>
    <property type="project" value="TreeGrafter"/>
</dbReference>
<evidence type="ECO:0000313" key="4">
    <source>
        <dbReference type="Proteomes" id="UP000552883"/>
    </source>
</evidence>
<dbReference type="InterPro" id="IPR051466">
    <property type="entry name" value="D-amino_acid_metab_enzyme"/>
</dbReference>
<dbReference type="Proteomes" id="UP000552883">
    <property type="component" value="Unassembled WGS sequence"/>
</dbReference>
<keyword evidence="4" id="KW-1185">Reference proteome</keyword>
<dbReference type="InterPro" id="IPR001608">
    <property type="entry name" value="Ala_racemase_N"/>
</dbReference>
<evidence type="ECO:0000259" key="2">
    <source>
        <dbReference type="Pfam" id="PF01168"/>
    </source>
</evidence>
<gene>
    <name evidence="3" type="ORF">BJ959_000801</name>
</gene>
<dbReference type="PANTHER" id="PTHR28004:SF2">
    <property type="entry name" value="D-SERINE DEHYDRATASE"/>
    <property type="match status" value="1"/>
</dbReference>
<dbReference type="InterPro" id="IPR029066">
    <property type="entry name" value="PLP-binding_barrel"/>
</dbReference>
<proteinExistence type="predicted"/>